<reference evidence="1 2" key="1">
    <citation type="submission" date="2021-06" db="EMBL/GenBank/DDBJ databases">
        <title>Caerostris darwini draft genome.</title>
        <authorList>
            <person name="Kono N."/>
            <person name="Arakawa K."/>
        </authorList>
    </citation>
    <scope>NUCLEOTIDE SEQUENCE [LARGE SCALE GENOMIC DNA]</scope>
</reference>
<evidence type="ECO:0000313" key="2">
    <source>
        <dbReference type="Proteomes" id="UP001054837"/>
    </source>
</evidence>
<sequence length="99" mass="11449">MSSRQEQFDMTSGSSLKLSHWTGVTDPWLSEPRSLLQWPFNCEIYYQSHFAAKEFNGKWVLTYIGNDPTTTIKPFVLVGEGSSETRVNRRNNVLHKCHK</sequence>
<evidence type="ECO:0000313" key="1">
    <source>
        <dbReference type="EMBL" id="GIX75399.1"/>
    </source>
</evidence>
<comment type="caution">
    <text evidence="1">The sequence shown here is derived from an EMBL/GenBank/DDBJ whole genome shotgun (WGS) entry which is preliminary data.</text>
</comment>
<protein>
    <submittedName>
        <fullName evidence="1">Uncharacterized protein</fullName>
    </submittedName>
</protein>
<dbReference type="AlphaFoldDB" id="A0AAV4MSM7"/>
<accession>A0AAV4MSM7</accession>
<organism evidence="1 2">
    <name type="scientific">Caerostris darwini</name>
    <dbReference type="NCBI Taxonomy" id="1538125"/>
    <lineage>
        <taxon>Eukaryota</taxon>
        <taxon>Metazoa</taxon>
        <taxon>Ecdysozoa</taxon>
        <taxon>Arthropoda</taxon>
        <taxon>Chelicerata</taxon>
        <taxon>Arachnida</taxon>
        <taxon>Araneae</taxon>
        <taxon>Araneomorphae</taxon>
        <taxon>Entelegynae</taxon>
        <taxon>Araneoidea</taxon>
        <taxon>Araneidae</taxon>
        <taxon>Caerostris</taxon>
    </lineage>
</organism>
<dbReference type="EMBL" id="BPLQ01000822">
    <property type="protein sequence ID" value="GIX75399.1"/>
    <property type="molecule type" value="Genomic_DNA"/>
</dbReference>
<keyword evidence="2" id="KW-1185">Reference proteome</keyword>
<name>A0AAV4MSM7_9ARAC</name>
<proteinExistence type="predicted"/>
<gene>
    <name evidence="1" type="ORF">CDAR_611921</name>
</gene>
<dbReference type="Proteomes" id="UP001054837">
    <property type="component" value="Unassembled WGS sequence"/>
</dbReference>